<proteinExistence type="predicted"/>
<dbReference type="EMBL" id="JAWDGP010004172">
    <property type="protein sequence ID" value="KAK3767009.1"/>
    <property type="molecule type" value="Genomic_DNA"/>
</dbReference>
<keyword evidence="2" id="KW-1185">Reference proteome</keyword>
<dbReference type="SUPFAM" id="SSF47862">
    <property type="entry name" value="Saposin"/>
    <property type="match status" value="1"/>
</dbReference>
<comment type="caution">
    <text evidence="1">The sequence shown here is derived from an EMBL/GenBank/DDBJ whole genome shotgun (WGS) entry which is preliminary data.</text>
</comment>
<reference evidence="1" key="1">
    <citation type="journal article" date="2023" name="G3 (Bethesda)">
        <title>A reference genome for the long-term kleptoplast-retaining sea slug Elysia crispata morphotype clarki.</title>
        <authorList>
            <person name="Eastman K.E."/>
            <person name="Pendleton A.L."/>
            <person name="Shaikh M.A."/>
            <person name="Suttiyut T."/>
            <person name="Ogas R."/>
            <person name="Tomko P."/>
            <person name="Gavelis G."/>
            <person name="Widhalm J.R."/>
            <person name="Wisecaver J.H."/>
        </authorList>
    </citation>
    <scope>NUCLEOTIDE SEQUENCE</scope>
    <source>
        <strain evidence="1">ECLA1</strain>
    </source>
</reference>
<accession>A0AAE1DDT7</accession>
<evidence type="ECO:0000313" key="2">
    <source>
        <dbReference type="Proteomes" id="UP001283361"/>
    </source>
</evidence>
<dbReference type="Proteomes" id="UP001283361">
    <property type="component" value="Unassembled WGS sequence"/>
</dbReference>
<dbReference type="AlphaFoldDB" id="A0AAE1DDT7"/>
<gene>
    <name evidence="1" type="ORF">RRG08_054057</name>
</gene>
<sequence length="206" mass="23783">MKDVKSRESKISSGRYRTLYCGHRGKVRNCYHRQPLSRNIASISYFLHHFSLDYPVCRLEQLLKEDLSSAPQRYSACRVVFQPEKMTSRMILAACLVFAFAVSSQAVDPQQCQFCQQVTEWMYRQIPEGASREQVEDAVTYGCRGLPIGVINTCWDMRSFHHRNRLLLAKIGHGFCHLAVVEIRLPATFCVFSKFQAKHFLVQCSH</sequence>
<name>A0AAE1DDT7_9GAST</name>
<evidence type="ECO:0008006" key="3">
    <source>
        <dbReference type="Google" id="ProtNLM"/>
    </source>
</evidence>
<dbReference type="InterPro" id="IPR011001">
    <property type="entry name" value="Saposin-like"/>
</dbReference>
<evidence type="ECO:0000313" key="1">
    <source>
        <dbReference type="EMBL" id="KAK3767009.1"/>
    </source>
</evidence>
<protein>
    <recommendedName>
        <fullName evidence="3">Saposin B-type domain-containing protein</fullName>
    </recommendedName>
</protein>
<organism evidence="1 2">
    <name type="scientific">Elysia crispata</name>
    <name type="common">lettuce slug</name>
    <dbReference type="NCBI Taxonomy" id="231223"/>
    <lineage>
        <taxon>Eukaryota</taxon>
        <taxon>Metazoa</taxon>
        <taxon>Spiralia</taxon>
        <taxon>Lophotrochozoa</taxon>
        <taxon>Mollusca</taxon>
        <taxon>Gastropoda</taxon>
        <taxon>Heterobranchia</taxon>
        <taxon>Euthyneura</taxon>
        <taxon>Panpulmonata</taxon>
        <taxon>Sacoglossa</taxon>
        <taxon>Placobranchoidea</taxon>
        <taxon>Plakobranchidae</taxon>
        <taxon>Elysia</taxon>
    </lineage>
</organism>